<feature type="region of interest" description="Disordered" evidence="1">
    <location>
        <begin position="1"/>
        <end position="46"/>
    </location>
</feature>
<dbReference type="EMBL" id="KL596871">
    <property type="protein sequence ID" value="KER22958.1"/>
    <property type="molecule type" value="Genomic_DNA"/>
</dbReference>
<dbReference type="AlphaFoldDB" id="A0A074Z784"/>
<feature type="non-terminal residue" evidence="2">
    <location>
        <position position="63"/>
    </location>
</feature>
<reference evidence="2 3" key="1">
    <citation type="submission" date="2013-11" db="EMBL/GenBank/DDBJ databases">
        <title>Opisthorchis viverrini - life in the bile duct.</title>
        <authorList>
            <person name="Young N.D."/>
            <person name="Nagarajan N."/>
            <person name="Lin S.J."/>
            <person name="Korhonen P.K."/>
            <person name="Jex A.R."/>
            <person name="Hall R.S."/>
            <person name="Safavi-Hemami H."/>
            <person name="Kaewkong W."/>
            <person name="Bertrand D."/>
            <person name="Gao S."/>
            <person name="Seet Q."/>
            <person name="Wongkham S."/>
            <person name="Teh B.T."/>
            <person name="Wongkham C."/>
            <person name="Intapan P.M."/>
            <person name="Maleewong W."/>
            <person name="Yang X."/>
            <person name="Hu M."/>
            <person name="Wang Z."/>
            <person name="Hofmann A."/>
            <person name="Sternberg P.W."/>
            <person name="Tan P."/>
            <person name="Wang J."/>
            <person name="Gasser R.B."/>
        </authorList>
    </citation>
    <scope>NUCLEOTIDE SEQUENCE [LARGE SCALE GENOMIC DNA]</scope>
</reference>
<dbReference type="RefSeq" id="XP_009173293.1">
    <property type="nucleotide sequence ID" value="XM_009175029.1"/>
</dbReference>
<evidence type="ECO:0000313" key="3">
    <source>
        <dbReference type="Proteomes" id="UP000054324"/>
    </source>
</evidence>
<dbReference type="KEGG" id="ovi:T265_14737"/>
<dbReference type="Proteomes" id="UP000054324">
    <property type="component" value="Unassembled WGS sequence"/>
</dbReference>
<protein>
    <submittedName>
        <fullName evidence="2">Uncharacterized protein</fullName>
    </submittedName>
</protein>
<dbReference type="GeneID" id="20328903"/>
<keyword evidence="3" id="KW-1185">Reference proteome</keyword>
<organism evidence="2 3">
    <name type="scientific">Opisthorchis viverrini</name>
    <name type="common">Southeast Asian liver fluke</name>
    <dbReference type="NCBI Taxonomy" id="6198"/>
    <lineage>
        <taxon>Eukaryota</taxon>
        <taxon>Metazoa</taxon>
        <taxon>Spiralia</taxon>
        <taxon>Lophotrochozoa</taxon>
        <taxon>Platyhelminthes</taxon>
        <taxon>Trematoda</taxon>
        <taxon>Digenea</taxon>
        <taxon>Opisthorchiida</taxon>
        <taxon>Opisthorchiata</taxon>
        <taxon>Opisthorchiidae</taxon>
        <taxon>Opisthorchis</taxon>
    </lineage>
</organism>
<dbReference type="CTD" id="20328903"/>
<accession>A0A074Z784</accession>
<evidence type="ECO:0000313" key="2">
    <source>
        <dbReference type="EMBL" id="KER22958.1"/>
    </source>
</evidence>
<feature type="compositionally biased region" description="Basic residues" evidence="1">
    <location>
        <begin position="17"/>
        <end position="28"/>
    </location>
</feature>
<proteinExistence type="predicted"/>
<evidence type="ECO:0000256" key="1">
    <source>
        <dbReference type="SAM" id="MobiDB-lite"/>
    </source>
</evidence>
<name>A0A074Z784_OPIVI</name>
<gene>
    <name evidence="2" type="ORF">T265_14737</name>
</gene>
<sequence>MQPLPCYPKGLDTARLLKSRQGKSRGPRTLRSVNSRPNHLNHLAPPSQRSQSILFWNCTAVLK</sequence>